<comment type="caution">
    <text evidence="2">The sequence shown here is derived from an EMBL/GenBank/DDBJ whole genome shotgun (WGS) entry which is preliminary data.</text>
</comment>
<accession>A0ABU2FFS1</accession>
<dbReference type="PANTHER" id="PTHR42951">
    <property type="entry name" value="METALLO-BETA-LACTAMASE DOMAIN-CONTAINING"/>
    <property type="match status" value="1"/>
</dbReference>
<organism evidence="2 3">
    <name type="scientific">Haloarcula saliterrae</name>
    <dbReference type="NCBI Taxonomy" id="2950534"/>
    <lineage>
        <taxon>Archaea</taxon>
        <taxon>Methanobacteriati</taxon>
        <taxon>Methanobacteriota</taxon>
        <taxon>Stenosarchaea group</taxon>
        <taxon>Halobacteria</taxon>
        <taxon>Halobacteriales</taxon>
        <taxon>Haloarculaceae</taxon>
        <taxon>Haloarcula</taxon>
    </lineage>
</organism>
<feature type="domain" description="Metallo-beta-lactamase" evidence="1">
    <location>
        <begin position="38"/>
        <end position="203"/>
    </location>
</feature>
<evidence type="ECO:0000313" key="3">
    <source>
        <dbReference type="Proteomes" id="UP001259659"/>
    </source>
</evidence>
<name>A0ABU2FFS1_9EURY</name>
<dbReference type="Gene3D" id="3.60.15.10">
    <property type="entry name" value="Ribonuclease Z/Hydroxyacylglutathione hydrolase-like"/>
    <property type="match status" value="1"/>
</dbReference>
<dbReference type="SUPFAM" id="SSF56281">
    <property type="entry name" value="Metallo-hydrolase/oxidoreductase"/>
    <property type="match status" value="1"/>
</dbReference>
<sequence>MTDSEDHASRRGRPDTVKPVTELGDGVYDLTLTVEPARYRAYLFDWDRPTLVDCGLPETSETLIDRIERVGIEPERLIVTHAHPDHDGGFDAVVDRYDTTTWVPEESTLAADNDPDHRYSHDDTVGPFTAVHVPGHSVDNYALVAPDRDLAVMGDAVLGADWRGLPAGYFVLVEGIYSDDLVAAERNLERLQQYAFDVGLVFHGSSVFEDARGKLDDFVDFPNKGDWDDPD</sequence>
<keyword evidence="3" id="KW-1185">Reference proteome</keyword>
<gene>
    <name evidence="2" type="ORF">NDI56_16915</name>
</gene>
<proteinExistence type="predicted"/>
<dbReference type="Pfam" id="PF00753">
    <property type="entry name" value="Lactamase_B"/>
    <property type="match status" value="1"/>
</dbReference>
<evidence type="ECO:0000259" key="1">
    <source>
        <dbReference type="SMART" id="SM00849"/>
    </source>
</evidence>
<dbReference type="SMART" id="SM00849">
    <property type="entry name" value="Lactamase_B"/>
    <property type="match status" value="1"/>
</dbReference>
<dbReference type="InterPro" id="IPR050855">
    <property type="entry name" value="NDM-1-like"/>
</dbReference>
<dbReference type="InterPro" id="IPR001279">
    <property type="entry name" value="Metallo-B-lactamas"/>
</dbReference>
<reference evidence="2 3" key="1">
    <citation type="submission" date="2022-06" db="EMBL/GenBank/DDBJ databases">
        <title>Haloarcula sp. a new haloarchaeum isolate from saline soil.</title>
        <authorList>
            <person name="Strakova D."/>
            <person name="Galisteo C."/>
            <person name="Sanchez-Porro C."/>
            <person name="Ventosa A."/>
        </authorList>
    </citation>
    <scope>NUCLEOTIDE SEQUENCE [LARGE SCALE GENOMIC DNA]</scope>
    <source>
        <strain evidence="2 3">S1CR25-12</strain>
    </source>
</reference>
<dbReference type="InterPro" id="IPR036866">
    <property type="entry name" value="RibonucZ/Hydroxyglut_hydro"/>
</dbReference>
<dbReference type="Proteomes" id="UP001259659">
    <property type="component" value="Unassembled WGS sequence"/>
</dbReference>
<dbReference type="EMBL" id="JAMQON010000005">
    <property type="protein sequence ID" value="MDS0261082.1"/>
    <property type="molecule type" value="Genomic_DNA"/>
</dbReference>
<protein>
    <submittedName>
        <fullName evidence="2">MBL fold metallo-hydrolase</fullName>
    </submittedName>
</protein>
<evidence type="ECO:0000313" key="2">
    <source>
        <dbReference type="EMBL" id="MDS0261082.1"/>
    </source>
</evidence>
<dbReference type="RefSeq" id="WP_310920876.1">
    <property type="nucleotide sequence ID" value="NZ_JAMQON010000005.1"/>
</dbReference>